<dbReference type="Gene3D" id="2.60.40.1120">
    <property type="entry name" value="Carboxypeptidase-like, regulatory domain"/>
    <property type="match status" value="1"/>
</dbReference>
<keyword evidence="2 10" id="KW-0813">Transport</keyword>
<keyword evidence="3 10" id="KW-1134">Transmembrane beta strand</keyword>
<sequence length="861" mass="98499">MSSTRSLQSLVLGLFFLLPPQITVGGTEDLRLQYRFHRTVLSEALSRLIDEYKVPLVFQPQWMSAYRVTADCDGCGLANALDRLLEGTPFTWKRSGEQYLVVVRGPGNSGMSGVVVLKDDQVPLPEVPVFLRSDRGEERMPLRTWSDEEGRFRFDHLSPATYELIVVLEGYQNYHVRNLKVETGEHRELLVQVAVTPLILEELVVTPKYRILKDEPISGSVLAHEEIYHMPHLGNDVFRAVDPLPGVAGGDLSAGFHIRGGNQNESLIMLDGAELEMPYHLRNLAVSPVSFIDSEAVSGVELMTGGFPIQYGNRMSGVLNISSLDPVGRRHTVGANFLNGRVMSQGGFGHARGDYLVTARHGFFDLAKNFTSEDAEVHTDLRYSDLYAKVLYRIGNQSILSLHALLAESDGDLFDPTDFDNPLVFERAESEESNRLFWINFENHWDSGLLLKTHLYFGNQREKTDASDTFGNRQFLLTDHRDAQALKLRQDWSFAHSGGMQGWKWGFSYKHAIADYVYINTRADFGSILGGNVGSLDLQESAEAHEVGAYLASRTRFNDIVTLETGLRYDRQSHTDDEQWSPRAHILLNGKNGSSLKFGWGKFYQPQSVRELQVEDGVTAFHSAELAQHYVFSYEAAPRPDTELRAEIYYKKFENLRPRYVNYLEPLVRFPELQPDRILIDAAKGEARGIEVWYVNRHREHLHWFMSYSLSRAFDYLDNLKILRQWDQRHGLNLGLNYQSRSGWYVHTTWRYHTGWRTTDIQPETIVLPDGGREIRPRLGTLYDKKVPDYHRMDVRLGREYQFGNRGLSFFLEIINLYDRGNLRSFTDHTLFYDGSEDPVISFESNEWLPITPSLGVHFVF</sequence>
<dbReference type="InterPro" id="IPR039426">
    <property type="entry name" value="TonB-dep_rcpt-like"/>
</dbReference>
<organism evidence="14 15">
    <name type="scientific">Sulfidibacter corallicola</name>
    <dbReference type="NCBI Taxonomy" id="2818388"/>
    <lineage>
        <taxon>Bacteria</taxon>
        <taxon>Pseudomonadati</taxon>
        <taxon>Acidobacteriota</taxon>
        <taxon>Holophagae</taxon>
        <taxon>Acanthopleuribacterales</taxon>
        <taxon>Acanthopleuribacteraceae</taxon>
        <taxon>Sulfidibacter</taxon>
    </lineage>
</organism>
<gene>
    <name evidence="14" type="ORF">J3U87_20370</name>
</gene>
<dbReference type="Proteomes" id="UP000663929">
    <property type="component" value="Chromosome"/>
</dbReference>
<evidence type="ECO:0000256" key="3">
    <source>
        <dbReference type="ARBA" id="ARBA00022452"/>
    </source>
</evidence>
<dbReference type="InterPro" id="IPR036942">
    <property type="entry name" value="Beta-barrel_TonB_sf"/>
</dbReference>
<dbReference type="SUPFAM" id="SSF49478">
    <property type="entry name" value="Cna protein B-type domain"/>
    <property type="match status" value="1"/>
</dbReference>
<dbReference type="KEGG" id="scor:J3U87_20370"/>
<dbReference type="RefSeq" id="WP_237377612.1">
    <property type="nucleotide sequence ID" value="NZ_CP071793.1"/>
</dbReference>
<evidence type="ECO:0000256" key="5">
    <source>
        <dbReference type="ARBA" id="ARBA00022729"/>
    </source>
</evidence>
<evidence type="ECO:0000256" key="4">
    <source>
        <dbReference type="ARBA" id="ARBA00022692"/>
    </source>
</evidence>
<dbReference type="PANTHER" id="PTHR30069">
    <property type="entry name" value="TONB-DEPENDENT OUTER MEMBRANE RECEPTOR"/>
    <property type="match status" value="1"/>
</dbReference>
<keyword evidence="8 14" id="KW-0675">Receptor</keyword>
<evidence type="ECO:0000256" key="1">
    <source>
        <dbReference type="ARBA" id="ARBA00004571"/>
    </source>
</evidence>
<evidence type="ECO:0000256" key="11">
    <source>
        <dbReference type="RuleBase" id="RU003357"/>
    </source>
</evidence>
<dbReference type="PANTHER" id="PTHR30069:SF29">
    <property type="entry name" value="HEMOGLOBIN AND HEMOGLOBIN-HAPTOGLOBIN-BINDING PROTEIN 1-RELATED"/>
    <property type="match status" value="1"/>
</dbReference>
<dbReference type="Pfam" id="PF13620">
    <property type="entry name" value="CarboxypepD_reg"/>
    <property type="match status" value="1"/>
</dbReference>
<dbReference type="Pfam" id="PF00593">
    <property type="entry name" value="TonB_dep_Rec_b-barrel"/>
    <property type="match status" value="1"/>
</dbReference>
<feature type="domain" description="TonB-dependent receptor-like beta-barrel" evidence="12">
    <location>
        <begin position="411"/>
        <end position="817"/>
    </location>
</feature>
<name>A0A8A4TGV4_SULCO</name>
<evidence type="ECO:0000256" key="9">
    <source>
        <dbReference type="ARBA" id="ARBA00023237"/>
    </source>
</evidence>
<dbReference type="Pfam" id="PF07715">
    <property type="entry name" value="Plug"/>
    <property type="match status" value="1"/>
</dbReference>
<comment type="similarity">
    <text evidence="10 11">Belongs to the TonB-dependent receptor family.</text>
</comment>
<keyword evidence="9 10" id="KW-0998">Cell outer membrane</keyword>
<keyword evidence="6 11" id="KW-0798">TonB box</keyword>
<evidence type="ECO:0000256" key="10">
    <source>
        <dbReference type="PROSITE-ProRule" id="PRU01360"/>
    </source>
</evidence>
<dbReference type="Gene3D" id="2.170.130.10">
    <property type="entry name" value="TonB-dependent receptor, plug domain"/>
    <property type="match status" value="1"/>
</dbReference>
<dbReference type="InterPro" id="IPR000531">
    <property type="entry name" value="Beta-barrel_TonB"/>
</dbReference>
<dbReference type="EMBL" id="CP071793">
    <property type="protein sequence ID" value="QTD47948.1"/>
    <property type="molecule type" value="Genomic_DNA"/>
</dbReference>
<evidence type="ECO:0000313" key="14">
    <source>
        <dbReference type="EMBL" id="QTD47948.1"/>
    </source>
</evidence>
<feature type="domain" description="TonB-dependent receptor plug" evidence="13">
    <location>
        <begin position="214"/>
        <end position="316"/>
    </location>
</feature>
<evidence type="ECO:0000256" key="8">
    <source>
        <dbReference type="ARBA" id="ARBA00023170"/>
    </source>
</evidence>
<accession>A0A8A4TGV4</accession>
<keyword evidence="4 10" id="KW-0812">Transmembrane</keyword>
<comment type="subcellular location">
    <subcellularLocation>
        <location evidence="1 10">Cell outer membrane</location>
        <topology evidence="1 10">Multi-pass membrane protein</topology>
    </subcellularLocation>
</comment>
<keyword evidence="5" id="KW-0732">Signal</keyword>
<proteinExistence type="inferred from homology"/>
<keyword evidence="15" id="KW-1185">Reference proteome</keyword>
<dbReference type="SUPFAM" id="SSF56935">
    <property type="entry name" value="Porins"/>
    <property type="match status" value="1"/>
</dbReference>
<dbReference type="InterPro" id="IPR037066">
    <property type="entry name" value="Plug_dom_sf"/>
</dbReference>
<dbReference type="PROSITE" id="PS52016">
    <property type="entry name" value="TONB_DEPENDENT_REC_3"/>
    <property type="match status" value="1"/>
</dbReference>
<dbReference type="GO" id="GO:0015344">
    <property type="term" value="F:siderophore uptake transmembrane transporter activity"/>
    <property type="evidence" value="ECO:0007669"/>
    <property type="project" value="TreeGrafter"/>
</dbReference>
<reference evidence="14" key="1">
    <citation type="submission" date="2021-03" db="EMBL/GenBank/DDBJ databases">
        <title>Acanthopleuribacteraceae sp. M133.</title>
        <authorList>
            <person name="Wang G."/>
        </authorList>
    </citation>
    <scope>NUCLEOTIDE SEQUENCE</scope>
    <source>
        <strain evidence="14">M133</strain>
    </source>
</reference>
<evidence type="ECO:0000256" key="7">
    <source>
        <dbReference type="ARBA" id="ARBA00023136"/>
    </source>
</evidence>
<evidence type="ECO:0000259" key="12">
    <source>
        <dbReference type="Pfam" id="PF00593"/>
    </source>
</evidence>
<evidence type="ECO:0000256" key="2">
    <source>
        <dbReference type="ARBA" id="ARBA00022448"/>
    </source>
</evidence>
<evidence type="ECO:0000259" key="13">
    <source>
        <dbReference type="Pfam" id="PF07715"/>
    </source>
</evidence>
<dbReference type="GO" id="GO:0044718">
    <property type="term" value="P:siderophore transmembrane transport"/>
    <property type="evidence" value="ECO:0007669"/>
    <property type="project" value="TreeGrafter"/>
</dbReference>
<dbReference type="AlphaFoldDB" id="A0A8A4TGV4"/>
<dbReference type="Gene3D" id="3.55.50.30">
    <property type="match status" value="1"/>
</dbReference>
<evidence type="ECO:0000313" key="15">
    <source>
        <dbReference type="Proteomes" id="UP000663929"/>
    </source>
</evidence>
<keyword evidence="7 10" id="KW-0472">Membrane</keyword>
<dbReference type="InterPro" id="IPR012910">
    <property type="entry name" value="Plug_dom"/>
</dbReference>
<protein>
    <submittedName>
        <fullName evidence="14">TonB-dependent receptor</fullName>
    </submittedName>
</protein>
<evidence type="ECO:0000256" key="6">
    <source>
        <dbReference type="ARBA" id="ARBA00023077"/>
    </source>
</evidence>
<dbReference type="GO" id="GO:0009279">
    <property type="term" value="C:cell outer membrane"/>
    <property type="evidence" value="ECO:0007669"/>
    <property type="project" value="UniProtKB-SubCell"/>
</dbReference>
<dbReference type="Gene3D" id="2.40.170.20">
    <property type="entry name" value="TonB-dependent receptor, beta-barrel domain"/>
    <property type="match status" value="1"/>
</dbReference>